<accession>A0ABU0WKK7</accession>
<reference evidence="1 2" key="1">
    <citation type="submission" date="2023-06" db="EMBL/GenBank/DDBJ databases">
        <title>Azospirillum isscasensis sp.nov, a bacterium isolated from rhizosphere soil of rice.</title>
        <authorList>
            <person name="Wang H."/>
        </authorList>
    </citation>
    <scope>NUCLEOTIDE SEQUENCE [LARGE SCALE GENOMIC DNA]</scope>
    <source>
        <strain evidence="1 2">C340-1</strain>
    </source>
</reference>
<dbReference type="RefSeq" id="WP_306708769.1">
    <property type="nucleotide sequence ID" value="NZ_JAUJFI010000101.1"/>
</dbReference>
<comment type="caution">
    <text evidence="1">The sequence shown here is derived from an EMBL/GenBank/DDBJ whole genome shotgun (WGS) entry which is preliminary data.</text>
</comment>
<organism evidence="1 2">
    <name type="scientific">Azospirillum isscasi</name>
    <dbReference type="NCBI Taxonomy" id="3053926"/>
    <lineage>
        <taxon>Bacteria</taxon>
        <taxon>Pseudomonadati</taxon>
        <taxon>Pseudomonadota</taxon>
        <taxon>Alphaproteobacteria</taxon>
        <taxon>Rhodospirillales</taxon>
        <taxon>Azospirillaceae</taxon>
        <taxon>Azospirillum</taxon>
    </lineage>
</organism>
<gene>
    <name evidence="1" type="ORF">QSG27_18735</name>
</gene>
<proteinExistence type="predicted"/>
<keyword evidence="2" id="KW-1185">Reference proteome</keyword>
<protein>
    <submittedName>
        <fullName evidence="1">Uncharacterized protein</fullName>
    </submittedName>
</protein>
<evidence type="ECO:0000313" key="1">
    <source>
        <dbReference type="EMBL" id="MDQ2104743.1"/>
    </source>
</evidence>
<name>A0ABU0WKK7_9PROT</name>
<dbReference type="Proteomes" id="UP001227317">
    <property type="component" value="Unassembled WGS sequence"/>
</dbReference>
<evidence type="ECO:0000313" key="2">
    <source>
        <dbReference type="Proteomes" id="UP001227317"/>
    </source>
</evidence>
<sequence length="92" mass="10295">MDSLLQLLIVRFPAFKGLILDEIPRNPRLRTLCADYGDALAAHTAWERAPGPEADACARDYRRLIAELERELLRELLELDARRNPPAGGSLG</sequence>
<dbReference type="EMBL" id="JAUJFI010000101">
    <property type="protein sequence ID" value="MDQ2104743.1"/>
    <property type="molecule type" value="Genomic_DNA"/>
</dbReference>